<organism evidence="6 7">
    <name type="scientific">Dendrobium thyrsiflorum</name>
    <name type="common">Pinecone-like raceme dendrobium</name>
    <name type="synonym">Orchid</name>
    <dbReference type="NCBI Taxonomy" id="117978"/>
    <lineage>
        <taxon>Eukaryota</taxon>
        <taxon>Viridiplantae</taxon>
        <taxon>Streptophyta</taxon>
        <taxon>Embryophyta</taxon>
        <taxon>Tracheophyta</taxon>
        <taxon>Spermatophyta</taxon>
        <taxon>Magnoliopsida</taxon>
        <taxon>Liliopsida</taxon>
        <taxon>Asparagales</taxon>
        <taxon>Orchidaceae</taxon>
        <taxon>Epidendroideae</taxon>
        <taxon>Malaxideae</taxon>
        <taxon>Dendrobiinae</taxon>
        <taxon>Dendrobium</taxon>
    </lineage>
</organism>
<dbReference type="GO" id="GO:0008168">
    <property type="term" value="F:methyltransferase activity"/>
    <property type="evidence" value="ECO:0007669"/>
    <property type="project" value="UniProtKB-KW"/>
</dbReference>
<dbReference type="InterPro" id="IPR029063">
    <property type="entry name" value="SAM-dependent_MTases_sf"/>
</dbReference>
<evidence type="ECO:0000313" key="7">
    <source>
        <dbReference type="Proteomes" id="UP001552299"/>
    </source>
</evidence>
<proteinExistence type="predicted"/>
<dbReference type="Gene3D" id="3.40.50.150">
    <property type="entry name" value="Vaccinia Virus protein VP39"/>
    <property type="match status" value="2"/>
</dbReference>
<evidence type="ECO:0000313" key="6">
    <source>
        <dbReference type="EMBL" id="KAL0904719.1"/>
    </source>
</evidence>
<dbReference type="PANTHER" id="PTHR32183">
    <property type="match status" value="1"/>
</dbReference>
<evidence type="ECO:0000256" key="5">
    <source>
        <dbReference type="SAM" id="MobiDB-lite"/>
    </source>
</evidence>
<dbReference type="SUPFAM" id="SSF53335">
    <property type="entry name" value="S-adenosyl-L-methionine-dependent methyltransferases"/>
    <property type="match status" value="2"/>
</dbReference>
<keyword evidence="1" id="KW-0597">Phosphoprotein</keyword>
<evidence type="ECO:0000256" key="1">
    <source>
        <dbReference type="ARBA" id="ARBA00022553"/>
    </source>
</evidence>
<evidence type="ECO:0008006" key="8">
    <source>
        <dbReference type="Google" id="ProtNLM"/>
    </source>
</evidence>
<reference evidence="6 7" key="1">
    <citation type="journal article" date="2024" name="Plant Biotechnol. J.">
        <title>Dendrobium thyrsiflorum genome and its molecular insights into genes involved in important horticultural traits.</title>
        <authorList>
            <person name="Chen B."/>
            <person name="Wang J.Y."/>
            <person name="Zheng P.J."/>
            <person name="Li K.L."/>
            <person name="Liang Y.M."/>
            <person name="Chen X.F."/>
            <person name="Zhang C."/>
            <person name="Zhao X."/>
            <person name="He X."/>
            <person name="Zhang G.Q."/>
            <person name="Liu Z.J."/>
            <person name="Xu Q."/>
        </authorList>
    </citation>
    <scope>NUCLEOTIDE SEQUENCE [LARGE SCALE GENOMIC DNA]</scope>
    <source>
        <strain evidence="6">GZMU011</strain>
    </source>
</reference>
<comment type="caution">
    <text evidence="6">The sequence shown here is derived from an EMBL/GenBank/DDBJ whole genome shotgun (WGS) entry which is preliminary data.</text>
</comment>
<gene>
    <name evidence="6" type="ORF">M5K25_026860</name>
</gene>
<dbReference type="EMBL" id="JANQDX010000019">
    <property type="protein sequence ID" value="KAL0904719.1"/>
    <property type="molecule type" value="Genomic_DNA"/>
</dbReference>
<dbReference type="GO" id="GO:0032259">
    <property type="term" value="P:methylation"/>
    <property type="evidence" value="ECO:0007669"/>
    <property type="project" value="UniProtKB-KW"/>
</dbReference>
<name>A0ABD0TYI9_DENTH</name>
<dbReference type="InterPro" id="IPR008854">
    <property type="entry name" value="TPMT"/>
</dbReference>
<dbReference type="Pfam" id="PF05724">
    <property type="entry name" value="TPMT"/>
    <property type="match status" value="2"/>
</dbReference>
<keyword evidence="2" id="KW-0489">Methyltransferase</keyword>
<keyword evidence="3" id="KW-0808">Transferase</keyword>
<evidence type="ECO:0000256" key="4">
    <source>
        <dbReference type="ARBA" id="ARBA00022691"/>
    </source>
</evidence>
<dbReference type="PANTHER" id="PTHR32183:SF11">
    <property type="entry name" value="THIOL METHYLTRANSFERASE 2-RELATED"/>
    <property type="match status" value="1"/>
</dbReference>
<accession>A0ABD0TYI9</accession>
<evidence type="ECO:0000256" key="3">
    <source>
        <dbReference type="ARBA" id="ARBA00022679"/>
    </source>
</evidence>
<dbReference type="Proteomes" id="UP001552299">
    <property type="component" value="Unassembled WGS sequence"/>
</dbReference>
<dbReference type="AlphaFoldDB" id="A0ABD0TYI9"/>
<evidence type="ECO:0000256" key="2">
    <source>
        <dbReference type="ARBA" id="ARBA00022603"/>
    </source>
</evidence>
<dbReference type="CDD" id="cd02440">
    <property type="entry name" value="AdoMet_MTases"/>
    <property type="match status" value="2"/>
</dbReference>
<dbReference type="PROSITE" id="PS51585">
    <property type="entry name" value="SAM_MT_TPMT"/>
    <property type="match status" value="2"/>
</dbReference>
<protein>
    <recommendedName>
        <fullName evidence="8">Thiol methyltransferase 2</fullName>
    </recommendedName>
</protein>
<feature type="region of interest" description="Disordered" evidence="5">
    <location>
        <begin position="24"/>
        <end position="55"/>
    </location>
</feature>
<sequence>MFTRPVVVHLPHCLRSTRRMAANQFSAKSAAKSPVVRDDNAGEGNEPSRDPNLNPRVARVRQLMSSGSADGWEKCWEEGVTPWDLGQTTPIITHLIQTGEFPEGRILVPGCGSGYDVVAMASPERFVVGLDISITALNKAKERSSSLPNARYFTFLAEDFFTWTPAELFDVIFDYMFFCAIHPSMRSAWATKVSELLKPDGELITLMYLPVDQRGGPPYSTSVADYVEVLNPEGFKTISIVDNELAVERGKGAEKLGRWRKNGWEKCWEEGVTPWDLGQTTPIITHLIQTGEFPEGRILVPGCGSGYDVVALASPVRFVVGLDISITALNKAKEWSSSLPNARYFTFLAEDFFTWTPSELFDVIFDYTFFCAIHPSMRSAWATKVSELLKPDGELIALMFLPDDQQGGPPYSTSVADYVEVLNPVGFKTISIVDNELAVGRRKGAEKLGRWRKSFIQPLL</sequence>
<keyword evidence="7" id="KW-1185">Reference proteome</keyword>
<keyword evidence="4" id="KW-0949">S-adenosyl-L-methionine</keyword>